<dbReference type="AlphaFoldDB" id="A0ABD3FEH5"/>
<name>A0ABD3FEH5_9STRA</name>
<reference evidence="1 2" key="1">
    <citation type="submission" date="2024-09" db="EMBL/GenBank/DDBJ databases">
        <title>Genome sequencing and assembly of Phytophthora oleae, isolate VK10A, causative agent of rot of olive drupes.</title>
        <authorList>
            <person name="Conti Taguali S."/>
            <person name="Riolo M."/>
            <person name="La Spada F."/>
            <person name="Cacciola S.O."/>
            <person name="Dionisio G."/>
        </authorList>
    </citation>
    <scope>NUCLEOTIDE SEQUENCE [LARGE SCALE GENOMIC DNA]</scope>
    <source>
        <strain evidence="1 2">VK10A</strain>
    </source>
</reference>
<gene>
    <name evidence="1" type="ORF">V7S43_009797</name>
</gene>
<dbReference type="Proteomes" id="UP001632037">
    <property type="component" value="Unassembled WGS sequence"/>
</dbReference>
<sequence length="111" mass="12467">MIDDHFVEHVDDNNSGYDKAIDAEQENIRGYADALRVACESDDEVNVLERRVGLTDESTPAMASQTFSNAASETKSNKEPVFKMIFMRACFRICFRLEEGILVIAGEKLCL</sequence>
<evidence type="ECO:0000313" key="1">
    <source>
        <dbReference type="EMBL" id="KAL3665168.1"/>
    </source>
</evidence>
<comment type="caution">
    <text evidence="1">The sequence shown here is derived from an EMBL/GenBank/DDBJ whole genome shotgun (WGS) entry which is preliminary data.</text>
</comment>
<evidence type="ECO:0000313" key="2">
    <source>
        <dbReference type="Proteomes" id="UP001632037"/>
    </source>
</evidence>
<accession>A0ABD3FEH5</accession>
<keyword evidence="2" id="KW-1185">Reference proteome</keyword>
<organism evidence="1 2">
    <name type="scientific">Phytophthora oleae</name>
    <dbReference type="NCBI Taxonomy" id="2107226"/>
    <lineage>
        <taxon>Eukaryota</taxon>
        <taxon>Sar</taxon>
        <taxon>Stramenopiles</taxon>
        <taxon>Oomycota</taxon>
        <taxon>Peronosporomycetes</taxon>
        <taxon>Peronosporales</taxon>
        <taxon>Peronosporaceae</taxon>
        <taxon>Phytophthora</taxon>
    </lineage>
</organism>
<proteinExistence type="predicted"/>
<dbReference type="EMBL" id="JBIMZQ010000021">
    <property type="protein sequence ID" value="KAL3665168.1"/>
    <property type="molecule type" value="Genomic_DNA"/>
</dbReference>
<protein>
    <submittedName>
        <fullName evidence="1">Uncharacterized protein</fullName>
    </submittedName>
</protein>